<reference evidence="3" key="1">
    <citation type="submission" date="2022-10" db="EMBL/GenBank/DDBJ databases">
        <title>Genome assembly of Pristionchus species.</title>
        <authorList>
            <person name="Yoshida K."/>
            <person name="Sommer R.J."/>
        </authorList>
    </citation>
    <scope>NUCLEOTIDE SEQUENCE [LARGE SCALE GENOMIC DNA]</scope>
    <source>
        <strain evidence="3">RS5460</strain>
    </source>
</reference>
<proteinExistence type="predicted"/>
<accession>A0AAN5BZR6</accession>
<sequence length="120" mass="13566">EELSSGDGKKRSKKEKDKTSVEATPFIRAKLPKEEKEPSSGDGKKKSEKAEDKVVNVAETVAEVKKEKETISTSSLPYVSSIPREYIRPFTDEEAWERYQKIKARKDLVAIKNALLPLED</sequence>
<evidence type="ECO:0000313" key="2">
    <source>
        <dbReference type="EMBL" id="GMR31353.1"/>
    </source>
</evidence>
<name>A0AAN5BZR6_9BILA</name>
<dbReference type="EMBL" id="BTRK01000001">
    <property type="protein sequence ID" value="GMR31353.1"/>
    <property type="molecule type" value="Genomic_DNA"/>
</dbReference>
<feature type="region of interest" description="Disordered" evidence="1">
    <location>
        <begin position="1"/>
        <end position="53"/>
    </location>
</feature>
<organism evidence="2 3">
    <name type="scientific">Pristionchus mayeri</name>
    <dbReference type="NCBI Taxonomy" id="1317129"/>
    <lineage>
        <taxon>Eukaryota</taxon>
        <taxon>Metazoa</taxon>
        <taxon>Ecdysozoa</taxon>
        <taxon>Nematoda</taxon>
        <taxon>Chromadorea</taxon>
        <taxon>Rhabditida</taxon>
        <taxon>Rhabditina</taxon>
        <taxon>Diplogasteromorpha</taxon>
        <taxon>Diplogasteroidea</taxon>
        <taxon>Neodiplogasteridae</taxon>
        <taxon>Pristionchus</taxon>
    </lineage>
</organism>
<evidence type="ECO:0000313" key="3">
    <source>
        <dbReference type="Proteomes" id="UP001328107"/>
    </source>
</evidence>
<gene>
    <name evidence="2" type="ORF">PMAYCL1PPCAC_01548</name>
</gene>
<comment type="caution">
    <text evidence="2">The sequence shown here is derived from an EMBL/GenBank/DDBJ whole genome shotgun (WGS) entry which is preliminary data.</text>
</comment>
<protein>
    <submittedName>
        <fullName evidence="2">Uncharacterized protein</fullName>
    </submittedName>
</protein>
<dbReference type="AlphaFoldDB" id="A0AAN5BZR6"/>
<feature type="compositionally biased region" description="Basic and acidic residues" evidence="1">
    <location>
        <begin position="31"/>
        <end position="53"/>
    </location>
</feature>
<keyword evidence="3" id="KW-1185">Reference proteome</keyword>
<evidence type="ECO:0000256" key="1">
    <source>
        <dbReference type="SAM" id="MobiDB-lite"/>
    </source>
</evidence>
<dbReference type="Proteomes" id="UP001328107">
    <property type="component" value="Unassembled WGS sequence"/>
</dbReference>
<feature type="non-terminal residue" evidence="2">
    <location>
        <position position="1"/>
    </location>
</feature>